<dbReference type="Proteomes" id="UP000006591">
    <property type="component" value="Chromosome 1"/>
</dbReference>
<organism evidence="1">
    <name type="scientific">Oryza nivara</name>
    <name type="common">Indian wild rice</name>
    <name type="synonym">Oryza sativa f. spontanea</name>
    <dbReference type="NCBI Taxonomy" id="4536"/>
    <lineage>
        <taxon>Eukaryota</taxon>
        <taxon>Viridiplantae</taxon>
        <taxon>Streptophyta</taxon>
        <taxon>Embryophyta</taxon>
        <taxon>Tracheophyta</taxon>
        <taxon>Spermatophyta</taxon>
        <taxon>Magnoliopsida</taxon>
        <taxon>Liliopsida</taxon>
        <taxon>Poales</taxon>
        <taxon>Poaceae</taxon>
        <taxon>BOP clade</taxon>
        <taxon>Oryzoideae</taxon>
        <taxon>Oryzeae</taxon>
        <taxon>Oryzinae</taxon>
        <taxon>Oryza</taxon>
    </lineage>
</organism>
<sequence length="134" mass="14053">MRSDSASRALVASSNRSIFGSFKMALAIAIRCFCPPDSCVPLSPTSCYLLTKGILDQYGILLSVSLPRVTRPDGAQAIAATTPTSLAPPKLLIRGPDGCKITKMSIFRQGGRWLTGGSGEAGGQCTWWSGGCKA</sequence>
<dbReference type="AlphaFoldDB" id="A0A0E0FRP1"/>
<dbReference type="AntiFam" id="ANF00062">
    <property type="entry name" value="Shadow ORF (opposite ABC transporter protein)"/>
</dbReference>
<reference evidence="1" key="1">
    <citation type="submission" date="2015-04" db="UniProtKB">
        <authorList>
            <consortium name="EnsemblPlants"/>
        </authorList>
    </citation>
    <scope>IDENTIFICATION</scope>
    <source>
        <strain evidence="1">SL10</strain>
    </source>
</reference>
<reference evidence="1" key="2">
    <citation type="submission" date="2018-04" db="EMBL/GenBank/DDBJ databases">
        <title>OnivRS2 (Oryza nivara Reference Sequence Version 2).</title>
        <authorList>
            <person name="Zhang J."/>
            <person name="Kudrna D."/>
            <person name="Lee S."/>
            <person name="Talag J."/>
            <person name="Rajasekar S."/>
            <person name="Welchert J."/>
            <person name="Hsing Y.-I."/>
            <person name="Wing R.A."/>
        </authorList>
    </citation>
    <scope>NUCLEOTIDE SEQUENCE [LARGE SCALE GENOMIC DNA]</scope>
</reference>
<name>A0A0E0FRP1_ORYNI</name>
<dbReference type="EnsemblPlants" id="ONIVA01G31480.1">
    <property type="protein sequence ID" value="ONIVA01G31480.1"/>
    <property type="gene ID" value="ONIVA01G31480"/>
</dbReference>
<proteinExistence type="predicted"/>
<dbReference type="Gramene" id="ONIVA01G31480.1">
    <property type="protein sequence ID" value="ONIVA01G31480.1"/>
    <property type="gene ID" value="ONIVA01G31480"/>
</dbReference>
<keyword evidence="2" id="KW-1185">Reference proteome</keyword>
<evidence type="ECO:0000313" key="2">
    <source>
        <dbReference type="Proteomes" id="UP000006591"/>
    </source>
</evidence>
<protein>
    <submittedName>
        <fullName evidence="1">Uncharacterized protein</fullName>
    </submittedName>
</protein>
<dbReference type="HOGENOM" id="CLU_1899443_0_0_1"/>
<accession>A0A0E0FRP1</accession>
<evidence type="ECO:0000313" key="1">
    <source>
        <dbReference type="EnsemblPlants" id="ONIVA01G31480.1"/>
    </source>
</evidence>